<keyword evidence="2" id="KW-1185">Reference proteome</keyword>
<feature type="non-terminal residue" evidence="1">
    <location>
        <position position="88"/>
    </location>
</feature>
<name>A0A812PDJ3_SYMPI</name>
<sequence>PHDAPHASRALRAPRCLPMADLSFRKLLSVDSEDSAEDADAEEVQLQGFVPPLLVDTQRCTMVIIMPRNKNTGGAVDHHEVVEQPYAK</sequence>
<reference evidence="1" key="1">
    <citation type="submission" date="2021-02" db="EMBL/GenBank/DDBJ databases">
        <authorList>
            <person name="Dougan E. K."/>
            <person name="Rhodes N."/>
            <person name="Thang M."/>
            <person name="Chan C."/>
        </authorList>
    </citation>
    <scope>NUCLEOTIDE SEQUENCE</scope>
</reference>
<protein>
    <submittedName>
        <fullName evidence="1">Ano10 protein</fullName>
    </submittedName>
</protein>
<dbReference type="AlphaFoldDB" id="A0A812PDJ3"/>
<accession>A0A812PDJ3</accession>
<gene>
    <name evidence="1" type="primary">Ano10</name>
    <name evidence="1" type="ORF">SPIL2461_LOCUS8453</name>
</gene>
<evidence type="ECO:0000313" key="1">
    <source>
        <dbReference type="EMBL" id="CAE7355679.1"/>
    </source>
</evidence>
<comment type="caution">
    <text evidence="1">The sequence shown here is derived from an EMBL/GenBank/DDBJ whole genome shotgun (WGS) entry which is preliminary data.</text>
</comment>
<evidence type="ECO:0000313" key="2">
    <source>
        <dbReference type="Proteomes" id="UP000649617"/>
    </source>
</evidence>
<dbReference type="OrthoDB" id="10435058at2759"/>
<proteinExistence type="predicted"/>
<dbReference type="Proteomes" id="UP000649617">
    <property type="component" value="Unassembled WGS sequence"/>
</dbReference>
<feature type="non-terminal residue" evidence="1">
    <location>
        <position position="1"/>
    </location>
</feature>
<dbReference type="EMBL" id="CAJNIZ010013903">
    <property type="protein sequence ID" value="CAE7355679.1"/>
    <property type="molecule type" value="Genomic_DNA"/>
</dbReference>
<organism evidence="1 2">
    <name type="scientific">Symbiodinium pilosum</name>
    <name type="common">Dinoflagellate</name>
    <dbReference type="NCBI Taxonomy" id="2952"/>
    <lineage>
        <taxon>Eukaryota</taxon>
        <taxon>Sar</taxon>
        <taxon>Alveolata</taxon>
        <taxon>Dinophyceae</taxon>
        <taxon>Suessiales</taxon>
        <taxon>Symbiodiniaceae</taxon>
        <taxon>Symbiodinium</taxon>
    </lineage>
</organism>